<organism evidence="2 3">
    <name type="scientific">candidate division WWE3 bacterium</name>
    <dbReference type="NCBI Taxonomy" id="2053526"/>
    <lineage>
        <taxon>Bacteria</taxon>
        <taxon>Katanobacteria</taxon>
    </lineage>
</organism>
<protein>
    <submittedName>
        <fullName evidence="2">Uncharacterized protein</fullName>
    </submittedName>
</protein>
<evidence type="ECO:0000313" key="3">
    <source>
        <dbReference type="Proteomes" id="UP000710385"/>
    </source>
</evidence>
<comment type="caution">
    <text evidence="2">The sequence shown here is derived from an EMBL/GenBank/DDBJ whole genome shotgun (WGS) entry which is preliminary data.</text>
</comment>
<dbReference type="EMBL" id="JABTTY010000001">
    <property type="protein sequence ID" value="MBE7525058.1"/>
    <property type="molecule type" value="Genomic_DNA"/>
</dbReference>
<accession>A0A928TWI2</accession>
<dbReference type="Proteomes" id="UP000710385">
    <property type="component" value="Unassembled WGS sequence"/>
</dbReference>
<proteinExistence type="predicted"/>
<feature type="region of interest" description="Disordered" evidence="1">
    <location>
        <begin position="76"/>
        <end position="96"/>
    </location>
</feature>
<name>A0A928TWI2_UNCKA</name>
<evidence type="ECO:0000313" key="2">
    <source>
        <dbReference type="EMBL" id="MBE7525058.1"/>
    </source>
</evidence>
<gene>
    <name evidence="2" type="ORF">HS096_01515</name>
</gene>
<dbReference type="AlphaFoldDB" id="A0A928TWI2"/>
<evidence type="ECO:0000256" key="1">
    <source>
        <dbReference type="SAM" id="MobiDB-lite"/>
    </source>
</evidence>
<sequence>MSINKILETAGRLGIPVVITNDRGESPQVVMPFEDFAAMVGIPGTTASKPHVHQNGGTETEDEVARALADLTLERMQEHMQDPTDGSSSATKKRVEATDASFLEENFYLEPLEDEKS</sequence>
<reference evidence="2" key="1">
    <citation type="submission" date="2020-05" db="EMBL/GenBank/DDBJ databases">
        <title>High-Quality Genomes of Partial-Nitritation/Anammox System by Hierarchical Clustering Based Hybrid Assembly.</title>
        <authorList>
            <person name="Liu L."/>
            <person name="Wang Y."/>
            <person name="Che Y."/>
            <person name="Chen Y."/>
            <person name="Xia Y."/>
            <person name="Luo R."/>
            <person name="Cheng S.H."/>
            <person name="Zheng C."/>
            <person name="Zhang T."/>
        </authorList>
    </citation>
    <scope>NUCLEOTIDE SEQUENCE</scope>
    <source>
        <strain evidence="2">H1_PAT1</strain>
    </source>
</reference>